<dbReference type="KEGG" id="nmu:Nmul_A2293"/>
<dbReference type="RefSeq" id="WP_011381591.1">
    <property type="nucleotide sequence ID" value="NC_007614.1"/>
</dbReference>
<reference evidence="1" key="1">
    <citation type="submission" date="2005-08" db="EMBL/GenBank/DDBJ databases">
        <title>Complete sequence of Chromosome 1 of Nitrosospira multiformis ATCC 25196.</title>
        <authorList>
            <consortium name="US DOE Joint Genome Institute"/>
            <person name="Copeland A."/>
            <person name="Lucas S."/>
            <person name="Lapidus A."/>
            <person name="Barry K."/>
            <person name="Detter J.C."/>
            <person name="Glavina T."/>
            <person name="Hammon N."/>
            <person name="Israni S."/>
            <person name="Pitluck S."/>
            <person name="Chain P."/>
            <person name="Malfatti S."/>
            <person name="Shin M."/>
            <person name="Vergez L."/>
            <person name="Schmutz J."/>
            <person name="Larimer F."/>
            <person name="Land M."/>
            <person name="Hauser L."/>
            <person name="Kyrpides N."/>
            <person name="Lykidis A."/>
            <person name="Richardson P."/>
        </authorList>
    </citation>
    <scope>NUCLEOTIDE SEQUENCE</scope>
    <source>
        <strain evidence="1">ATCC 25196</strain>
    </source>
</reference>
<dbReference type="AlphaFoldDB" id="Q2Y6N6"/>
<dbReference type="HOGENOM" id="CLU_1446252_0_0_4"/>
<keyword evidence="3" id="KW-1185">Reference proteome</keyword>
<dbReference type="SMR" id="Q2Y6N6"/>
<dbReference type="EMBL" id="FNVK01000006">
    <property type="protein sequence ID" value="SEF69244.1"/>
    <property type="molecule type" value="Genomic_DNA"/>
</dbReference>
<sequence>MGPFGANPPNQNPSGLGTFSYNLRYPGQYHDAETGLYYNYFRDYDPKTGRYIQSDPIGLVGGINTYAYVEGNPVSKVDSTGEFAIAIPATPAVIEAISYVGSAAAAAYAAHKVTQQCDDDNDRCNKAKSDAQRRYQKLVNKRIPQYLSGGTKGPDENYYDSILQLQDGLKDAIRRVRLYCKPLPPDL</sequence>
<dbReference type="Proteomes" id="UP000002718">
    <property type="component" value="Chromosome"/>
</dbReference>
<dbReference type="InterPro" id="IPR022385">
    <property type="entry name" value="Rhs_assc_core"/>
</dbReference>
<dbReference type="PANTHER" id="PTHR32305">
    <property type="match status" value="1"/>
</dbReference>
<dbReference type="STRING" id="323848.Nmul_A2293"/>
<protein>
    <submittedName>
        <fullName evidence="2">RHS repeat-associated core domain-containing protein</fullName>
    </submittedName>
    <submittedName>
        <fullName evidence="1">RhsD protein</fullName>
    </submittedName>
</protein>
<accession>Q2Y6N6</accession>
<dbReference type="PRINTS" id="PR00394">
    <property type="entry name" value="RHSPROTEIN"/>
</dbReference>
<reference evidence="2 4" key="4">
    <citation type="submission" date="2016-10" db="EMBL/GenBank/DDBJ databases">
        <authorList>
            <person name="de Groot N.N."/>
        </authorList>
    </citation>
    <scope>NUCLEOTIDE SEQUENCE [LARGE SCALE GENOMIC DNA]</scope>
    <source>
        <strain evidence="2 4">Nl13</strain>
    </source>
</reference>
<proteinExistence type="predicted"/>
<dbReference type="PANTHER" id="PTHR32305:SF15">
    <property type="entry name" value="PROTEIN RHSA-RELATED"/>
    <property type="match status" value="1"/>
</dbReference>
<dbReference type="OrthoDB" id="8552614at2"/>
<reference evidence="3" key="2">
    <citation type="submission" date="2005-08" db="EMBL/GenBank/DDBJ databases">
        <title>Complete sequence of chromosome 1 of Nitrosospira multiformis ATCC 25196.</title>
        <authorList>
            <person name="Copeland A."/>
            <person name="Lucas S."/>
            <person name="Lapidus A."/>
            <person name="Barry K."/>
            <person name="Detter J.C."/>
            <person name="Glavina T."/>
            <person name="Hammon N."/>
            <person name="Israni S."/>
            <person name="Pitluck S."/>
            <person name="Chain P."/>
            <person name="Malfatti S."/>
            <person name="Shin M."/>
            <person name="Vergez L."/>
            <person name="Schmutz J."/>
            <person name="Larimer F."/>
            <person name="Land M."/>
            <person name="Hauser L."/>
            <person name="Kyrpides N."/>
            <person name="Lykidis A."/>
            <person name="Richardson P."/>
        </authorList>
    </citation>
    <scope>NUCLEOTIDE SEQUENCE [LARGE SCALE GENOMIC DNA]</scope>
    <source>
        <strain evidence="3">ATCC 25196 / NCIMB 11849 / C 71</strain>
    </source>
</reference>
<dbReference type="EMBL" id="CP000103">
    <property type="protein sequence ID" value="ABB75585.1"/>
    <property type="molecule type" value="Genomic_DNA"/>
</dbReference>
<dbReference type="NCBIfam" id="TIGR03696">
    <property type="entry name" value="Rhs_assc_core"/>
    <property type="match status" value="1"/>
</dbReference>
<dbReference type="eggNOG" id="COG3209">
    <property type="taxonomic scope" value="Bacteria"/>
</dbReference>
<dbReference type="InterPro" id="IPR050708">
    <property type="entry name" value="T6SS_VgrG/RHS"/>
</dbReference>
<gene>
    <name evidence="1" type="ordered locus">Nmul_A2293</name>
    <name evidence="2" type="ORF">SAMN05216403_10634</name>
</gene>
<evidence type="ECO:0000313" key="2">
    <source>
        <dbReference type="EMBL" id="SEF69244.1"/>
    </source>
</evidence>
<evidence type="ECO:0000313" key="3">
    <source>
        <dbReference type="Proteomes" id="UP000002718"/>
    </source>
</evidence>
<name>Q2Y6N6_NITMU</name>
<dbReference type="Proteomes" id="UP000236751">
    <property type="component" value="Unassembled WGS sequence"/>
</dbReference>
<evidence type="ECO:0000313" key="4">
    <source>
        <dbReference type="Proteomes" id="UP000236751"/>
    </source>
</evidence>
<reference evidence="1 3" key="3">
    <citation type="journal article" date="2008" name="Appl. Environ. Microbiol.">
        <title>Complete genome sequence of Nitrosospira multiformis, an ammonia-oxidizing bacterium from the soil environment.</title>
        <authorList>
            <person name="Norton J.M."/>
            <person name="Klotz M.G."/>
            <person name="Stein L.Y."/>
            <person name="Arp D.J."/>
            <person name="Bottomley P.J."/>
            <person name="Chain P.S."/>
            <person name="Hauser L.J."/>
            <person name="Land M.L."/>
            <person name="Larimer F.W."/>
            <person name="Shin M.W."/>
            <person name="Starkenburg S.R."/>
        </authorList>
    </citation>
    <scope>NUCLEOTIDE SEQUENCE [LARGE SCALE GENOMIC DNA]</scope>
    <source>
        <strain evidence="1">ATCC 25196</strain>
        <strain evidence="3">ATCC 25196 / NCIMB 11849 / C 71</strain>
    </source>
</reference>
<dbReference type="Gene3D" id="2.180.10.10">
    <property type="entry name" value="RHS repeat-associated core"/>
    <property type="match status" value="1"/>
</dbReference>
<evidence type="ECO:0000313" key="1">
    <source>
        <dbReference type="EMBL" id="ABB75585.1"/>
    </source>
</evidence>
<organism evidence="1 3">
    <name type="scientific">Nitrosospira multiformis (strain ATCC 25196 / NCIMB 11849 / C 71)</name>
    <dbReference type="NCBI Taxonomy" id="323848"/>
    <lineage>
        <taxon>Bacteria</taxon>
        <taxon>Pseudomonadati</taxon>
        <taxon>Pseudomonadota</taxon>
        <taxon>Betaproteobacteria</taxon>
        <taxon>Nitrosomonadales</taxon>
        <taxon>Nitrosomonadaceae</taxon>
        <taxon>Nitrosospira</taxon>
    </lineage>
</organism>